<dbReference type="AlphaFoldDB" id="A0A290Z5R4"/>
<gene>
    <name evidence="2" type="ORF">CNX65_14415</name>
</gene>
<accession>A0A290Z5R4</accession>
<keyword evidence="2" id="KW-0378">Hydrolase</keyword>
<reference evidence="2" key="1">
    <citation type="submission" date="2017-09" db="EMBL/GenBank/DDBJ databases">
        <title>Complete Genome Sequence of ansamitocin-producing Bacterium Actinosynnema pretiosum X47.</title>
        <authorList>
            <person name="Cao G."/>
            <person name="Zong G."/>
            <person name="Zhong C."/>
            <person name="Fu J."/>
        </authorList>
    </citation>
    <scope>NUCLEOTIDE SEQUENCE [LARGE SCALE GENOMIC DNA]</scope>
    <source>
        <strain evidence="2">X47</strain>
    </source>
</reference>
<sequence>MDVLLIAGLWLHGSAWDEVAAELRALGHRPVPLVLPGQGIGDGTATLEDQVAAVVAAVDAAERPLVVGHSAASSLAWLAADARPGAVAGAVLVGGFPVADGGTYTSGFEVRDGAVPFPGWDVFEGPDSADLDAEARREIEEGAIPVPEGVALGVVRLRDERRFAVPVVVVCPEFGVDDARKWIADGDVPELARARRVEFVDVDSGHWPMRTRPVELARILAEVAGSSGSAGDTGATGKR</sequence>
<proteinExistence type="predicted"/>
<dbReference type="KEGG" id="apre:CNX65_14415"/>
<dbReference type="EMBL" id="CP023445">
    <property type="protein sequence ID" value="ATE54338.1"/>
    <property type="molecule type" value="Genomic_DNA"/>
</dbReference>
<dbReference type="Pfam" id="PF12697">
    <property type="entry name" value="Abhydrolase_6"/>
    <property type="match status" value="1"/>
</dbReference>
<name>A0A290Z5R4_9PSEU</name>
<dbReference type="InterPro" id="IPR000073">
    <property type="entry name" value="AB_hydrolase_1"/>
</dbReference>
<dbReference type="GO" id="GO:0016787">
    <property type="term" value="F:hydrolase activity"/>
    <property type="evidence" value="ECO:0007669"/>
    <property type="project" value="UniProtKB-KW"/>
</dbReference>
<dbReference type="InterPro" id="IPR029058">
    <property type="entry name" value="AB_hydrolase_fold"/>
</dbReference>
<dbReference type="RefSeq" id="WP_096493389.1">
    <property type="nucleotide sequence ID" value="NZ_CP023445.1"/>
</dbReference>
<evidence type="ECO:0000259" key="1">
    <source>
        <dbReference type="Pfam" id="PF12697"/>
    </source>
</evidence>
<dbReference type="Proteomes" id="UP000218505">
    <property type="component" value="Chromosome"/>
</dbReference>
<dbReference type="Gene3D" id="3.40.50.1820">
    <property type="entry name" value="alpha/beta hydrolase"/>
    <property type="match status" value="1"/>
</dbReference>
<evidence type="ECO:0000313" key="2">
    <source>
        <dbReference type="EMBL" id="ATE54338.1"/>
    </source>
</evidence>
<organism evidence="2 3">
    <name type="scientific">Actinosynnema pretiosum</name>
    <dbReference type="NCBI Taxonomy" id="42197"/>
    <lineage>
        <taxon>Bacteria</taxon>
        <taxon>Bacillati</taxon>
        <taxon>Actinomycetota</taxon>
        <taxon>Actinomycetes</taxon>
        <taxon>Pseudonocardiales</taxon>
        <taxon>Pseudonocardiaceae</taxon>
        <taxon>Actinosynnema</taxon>
    </lineage>
</organism>
<keyword evidence="3" id="KW-1185">Reference proteome</keyword>
<dbReference type="SUPFAM" id="SSF53474">
    <property type="entry name" value="alpha/beta-Hydrolases"/>
    <property type="match status" value="1"/>
</dbReference>
<feature type="domain" description="AB hydrolase-1" evidence="1">
    <location>
        <begin position="3"/>
        <end position="218"/>
    </location>
</feature>
<protein>
    <submittedName>
        <fullName evidence="2">Alpha/beta hydrolase</fullName>
    </submittedName>
</protein>
<evidence type="ECO:0000313" key="3">
    <source>
        <dbReference type="Proteomes" id="UP000218505"/>
    </source>
</evidence>